<comment type="caution">
    <text evidence="5">The sequence shown here is derived from an EMBL/GenBank/DDBJ whole genome shotgun (WGS) entry which is preliminary data.</text>
</comment>
<dbReference type="Pfam" id="PF09420">
    <property type="entry name" value="Nop16"/>
    <property type="match status" value="1"/>
</dbReference>
<evidence type="ECO:0000256" key="3">
    <source>
        <dbReference type="ARBA" id="ARBA00015522"/>
    </source>
</evidence>
<comment type="similarity">
    <text evidence="2">Belongs to the NOP16 family.</text>
</comment>
<evidence type="ECO:0000313" key="5">
    <source>
        <dbReference type="EMBL" id="KAA0720369.1"/>
    </source>
</evidence>
<sequence>MQEEEEQPMGSNVTLKPYVIEAMEEEASQKVSQKLTCSRDMIEYVQHMVREHNENYKAMARDEKNYYQDTPKQIKRKVDLYKRCYPKEYDAFIASPQTQK</sequence>
<evidence type="ECO:0000256" key="2">
    <source>
        <dbReference type="ARBA" id="ARBA00008479"/>
    </source>
</evidence>
<gene>
    <name evidence="5" type="ORF">E1301_Tti012403</name>
</gene>
<dbReference type="GO" id="GO:0042273">
    <property type="term" value="P:ribosomal large subunit biogenesis"/>
    <property type="evidence" value="ECO:0007669"/>
    <property type="project" value="TreeGrafter"/>
</dbReference>
<dbReference type="AlphaFoldDB" id="A0A5A9PHA7"/>
<organism evidence="5 6">
    <name type="scientific">Triplophysa tibetana</name>
    <dbReference type="NCBI Taxonomy" id="1572043"/>
    <lineage>
        <taxon>Eukaryota</taxon>
        <taxon>Metazoa</taxon>
        <taxon>Chordata</taxon>
        <taxon>Craniata</taxon>
        <taxon>Vertebrata</taxon>
        <taxon>Euteleostomi</taxon>
        <taxon>Actinopterygii</taxon>
        <taxon>Neopterygii</taxon>
        <taxon>Teleostei</taxon>
        <taxon>Ostariophysi</taxon>
        <taxon>Cypriniformes</taxon>
        <taxon>Nemacheilidae</taxon>
        <taxon>Triplophysa</taxon>
    </lineage>
</organism>
<proteinExistence type="inferred from homology"/>
<evidence type="ECO:0000256" key="4">
    <source>
        <dbReference type="ARBA" id="ARBA00023242"/>
    </source>
</evidence>
<dbReference type="PANTHER" id="PTHR13243:SF1">
    <property type="entry name" value="NUCLEOLAR PROTEIN 16"/>
    <property type="match status" value="1"/>
</dbReference>
<keyword evidence="6" id="KW-1185">Reference proteome</keyword>
<accession>A0A5A9PHA7</accession>
<keyword evidence="4" id="KW-0539">Nucleus</keyword>
<reference evidence="5 6" key="1">
    <citation type="journal article" date="2019" name="Mol. Ecol. Resour.">
        <title>Chromosome-level genome assembly of Triplophysa tibetana, a fish adapted to the harsh high-altitude environment of the Tibetan Plateau.</title>
        <authorList>
            <person name="Yang X."/>
            <person name="Liu H."/>
            <person name="Ma Z."/>
            <person name="Zou Y."/>
            <person name="Zou M."/>
            <person name="Mao Y."/>
            <person name="Li X."/>
            <person name="Wang H."/>
            <person name="Chen T."/>
            <person name="Wang W."/>
            <person name="Yang R."/>
        </authorList>
    </citation>
    <scope>NUCLEOTIDE SEQUENCE [LARGE SCALE GENOMIC DNA]</scope>
    <source>
        <strain evidence="5">TTIB1903HZAU</strain>
        <tissue evidence="5">Muscle</tissue>
    </source>
</reference>
<dbReference type="GO" id="GO:0005730">
    <property type="term" value="C:nucleolus"/>
    <property type="evidence" value="ECO:0007669"/>
    <property type="project" value="UniProtKB-SubCell"/>
</dbReference>
<evidence type="ECO:0000313" key="6">
    <source>
        <dbReference type="Proteomes" id="UP000324632"/>
    </source>
</evidence>
<dbReference type="PANTHER" id="PTHR13243">
    <property type="entry name" value="HSPC111 PROTEIN-RELATED"/>
    <property type="match status" value="1"/>
</dbReference>
<dbReference type="Proteomes" id="UP000324632">
    <property type="component" value="Chromosome 6"/>
</dbReference>
<dbReference type="EMBL" id="SOYY01000006">
    <property type="protein sequence ID" value="KAA0720369.1"/>
    <property type="molecule type" value="Genomic_DNA"/>
</dbReference>
<protein>
    <recommendedName>
        <fullName evidence="3">Nucleolar protein 16</fullName>
    </recommendedName>
</protein>
<comment type="subcellular location">
    <subcellularLocation>
        <location evidence="1">Nucleus</location>
        <location evidence="1">Nucleolus</location>
    </subcellularLocation>
</comment>
<name>A0A5A9PHA7_9TELE</name>
<dbReference type="InterPro" id="IPR019002">
    <property type="entry name" value="Ribosome_biogenesis_Nop16"/>
</dbReference>
<evidence type="ECO:0000256" key="1">
    <source>
        <dbReference type="ARBA" id="ARBA00004604"/>
    </source>
</evidence>